<feature type="compositionally biased region" description="Pro residues" evidence="3">
    <location>
        <begin position="117"/>
        <end position="131"/>
    </location>
</feature>
<name>A0A1X2G4Q3_9FUNG</name>
<feature type="domain" description="Ras-GEF" evidence="4">
    <location>
        <begin position="299"/>
        <end position="542"/>
    </location>
</feature>
<dbReference type="AlphaFoldDB" id="A0A1X2G4Q3"/>
<feature type="region of interest" description="Disordered" evidence="3">
    <location>
        <begin position="601"/>
        <end position="620"/>
    </location>
</feature>
<evidence type="ECO:0000256" key="3">
    <source>
        <dbReference type="SAM" id="MobiDB-lite"/>
    </source>
</evidence>
<dbReference type="SUPFAM" id="SSF48366">
    <property type="entry name" value="Ras GEF"/>
    <property type="match status" value="1"/>
</dbReference>
<dbReference type="GO" id="GO:0005085">
    <property type="term" value="F:guanyl-nucleotide exchange factor activity"/>
    <property type="evidence" value="ECO:0007669"/>
    <property type="project" value="UniProtKB-KW"/>
</dbReference>
<sequence>MEPPQEPLTHVDQLQEDGRTKDAYLKLLDIINTSCQQLQDAKFVHQTMVNAPKSSEQLLSRMQSSLDKLQYILQPKPSNTRPPLPPRRSNLSVKRPVPLPIVTQTSPPPAKPEDTHLPPPLPRRQPIPSPPVLDDEDDEDEDLDLLPSATPTTEYPAHGKTDEPSTQESMPHGIHDHENYGRLCIESDSLVPAQMDPSETLAMSSTSEIHVPKIPAPPLLECHRQLQQELDKTPPVPRPSSTPPMCTTNSKPGPSRSGLLATMSPLDPPNNTALVQMQLTEVRAIYMSAMTVNTILDLSPQLIAYQLTWIESAIFYAIPPEALRLHRANAKKSPDPHIAASTDFFNYLTRSIEHSILLPQEASHRAQVIVHWISVATHCLSLHNYQTLKAIISALGTPPIQRLKRTWEYIPKKRMSRLDAMTALMSEAENYHRYREHLRLFSLARPICPFLGVILYDMTYALTSDQPDHIQQVLDTMTRFLACPRYPSRPSSKFCLKKKGMLGQLRGAATLSFSSNPPASVGDDSLSQQDMAYAITIEQQRIMHYLLTRPWVSEKVIDELSSLRESSSAALHHCSSIPNHRYYHSRSRANSYQHSLATSASSTTSSSISANPLSRSASWRSSGQSRTHSLNFSTHSWLSLSTSTSTNNEDIPASPRSFLDDPSDPPASPRRSIGSFWPFRKSAELSRDDLSPSLRLSFSNDLPTHRVHHQKSSSLDNPSVT</sequence>
<gene>
    <name evidence="5" type="ORF">DM01DRAFT_1340266</name>
</gene>
<dbReference type="GO" id="GO:0007265">
    <property type="term" value="P:Ras protein signal transduction"/>
    <property type="evidence" value="ECO:0007669"/>
    <property type="project" value="TreeGrafter"/>
</dbReference>
<feature type="region of interest" description="Disordered" evidence="3">
    <location>
        <begin position="643"/>
        <end position="673"/>
    </location>
</feature>
<dbReference type="Gene3D" id="1.10.840.10">
    <property type="entry name" value="Ras guanine-nucleotide exchange factors catalytic domain"/>
    <property type="match status" value="1"/>
</dbReference>
<dbReference type="OrthoDB" id="546434at2759"/>
<keyword evidence="6" id="KW-1185">Reference proteome</keyword>
<dbReference type="PROSITE" id="PS50009">
    <property type="entry name" value="RASGEF_CAT"/>
    <property type="match status" value="1"/>
</dbReference>
<dbReference type="InterPro" id="IPR008937">
    <property type="entry name" value="Ras-like_GEF"/>
</dbReference>
<dbReference type="PANTHER" id="PTHR23113:SF368">
    <property type="entry name" value="CELL DIVISION CONTROL PROTEIN 25"/>
    <property type="match status" value="1"/>
</dbReference>
<dbReference type="InterPro" id="IPR001895">
    <property type="entry name" value="RASGEF_cat_dom"/>
</dbReference>
<evidence type="ECO:0000256" key="2">
    <source>
        <dbReference type="PROSITE-ProRule" id="PRU00168"/>
    </source>
</evidence>
<dbReference type="InterPro" id="IPR036964">
    <property type="entry name" value="RASGEF_cat_dom_sf"/>
</dbReference>
<evidence type="ECO:0000256" key="1">
    <source>
        <dbReference type="ARBA" id="ARBA00022658"/>
    </source>
</evidence>
<feature type="region of interest" description="Disordered" evidence="3">
    <location>
        <begin position="230"/>
        <end position="255"/>
    </location>
</feature>
<feature type="compositionally biased region" description="Acidic residues" evidence="3">
    <location>
        <begin position="133"/>
        <end position="144"/>
    </location>
</feature>
<dbReference type="InterPro" id="IPR023578">
    <property type="entry name" value="Ras_GEF_dom_sf"/>
</dbReference>
<proteinExistence type="predicted"/>
<dbReference type="Proteomes" id="UP000242146">
    <property type="component" value="Unassembled WGS sequence"/>
</dbReference>
<evidence type="ECO:0000259" key="4">
    <source>
        <dbReference type="PROSITE" id="PS50009"/>
    </source>
</evidence>
<dbReference type="SMART" id="SM00147">
    <property type="entry name" value="RasGEF"/>
    <property type="match status" value="1"/>
</dbReference>
<comment type="caution">
    <text evidence="5">The sequence shown here is derived from an EMBL/GenBank/DDBJ whole genome shotgun (WGS) entry which is preliminary data.</text>
</comment>
<reference evidence="5 6" key="1">
    <citation type="submission" date="2016-07" db="EMBL/GenBank/DDBJ databases">
        <title>Pervasive Adenine N6-methylation of Active Genes in Fungi.</title>
        <authorList>
            <consortium name="DOE Joint Genome Institute"/>
            <person name="Mondo S.J."/>
            <person name="Dannebaum R.O."/>
            <person name="Kuo R.C."/>
            <person name="Labutti K."/>
            <person name="Haridas S."/>
            <person name="Kuo A."/>
            <person name="Salamov A."/>
            <person name="Ahrendt S.R."/>
            <person name="Lipzen A."/>
            <person name="Sullivan W."/>
            <person name="Andreopoulos W.B."/>
            <person name="Clum A."/>
            <person name="Lindquist E."/>
            <person name="Daum C."/>
            <person name="Ramamoorthy G.K."/>
            <person name="Gryganskyi A."/>
            <person name="Culley D."/>
            <person name="Magnuson J.K."/>
            <person name="James T.Y."/>
            <person name="O'Malley M.A."/>
            <person name="Stajich J.E."/>
            <person name="Spatafora J.W."/>
            <person name="Visel A."/>
            <person name="Grigoriev I.V."/>
        </authorList>
    </citation>
    <scope>NUCLEOTIDE SEQUENCE [LARGE SCALE GENOMIC DNA]</scope>
    <source>
        <strain evidence="5 6">NRRL 3301</strain>
    </source>
</reference>
<protein>
    <submittedName>
        <fullName evidence="5">Ras GEF</fullName>
    </submittedName>
</protein>
<dbReference type="Pfam" id="PF00617">
    <property type="entry name" value="RasGEF"/>
    <property type="match status" value="1"/>
</dbReference>
<accession>A0A1X2G4Q3</accession>
<dbReference type="EMBL" id="MCGT01000045">
    <property type="protein sequence ID" value="ORX44955.1"/>
    <property type="molecule type" value="Genomic_DNA"/>
</dbReference>
<dbReference type="STRING" id="101127.A0A1X2G4Q3"/>
<dbReference type="PANTHER" id="PTHR23113">
    <property type="entry name" value="GUANINE NUCLEOTIDE EXCHANGE FACTOR"/>
    <property type="match status" value="1"/>
</dbReference>
<evidence type="ECO:0000313" key="6">
    <source>
        <dbReference type="Proteomes" id="UP000242146"/>
    </source>
</evidence>
<feature type="region of interest" description="Disordered" evidence="3">
    <location>
        <begin position="74"/>
        <end position="177"/>
    </location>
</feature>
<dbReference type="GO" id="GO:0005886">
    <property type="term" value="C:plasma membrane"/>
    <property type="evidence" value="ECO:0007669"/>
    <property type="project" value="TreeGrafter"/>
</dbReference>
<evidence type="ECO:0000313" key="5">
    <source>
        <dbReference type="EMBL" id="ORX44955.1"/>
    </source>
</evidence>
<organism evidence="5 6">
    <name type="scientific">Hesseltinella vesiculosa</name>
    <dbReference type="NCBI Taxonomy" id="101127"/>
    <lineage>
        <taxon>Eukaryota</taxon>
        <taxon>Fungi</taxon>
        <taxon>Fungi incertae sedis</taxon>
        <taxon>Mucoromycota</taxon>
        <taxon>Mucoromycotina</taxon>
        <taxon>Mucoromycetes</taxon>
        <taxon>Mucorales</taxon>
        <taxon>Cunninghamellaceae</taxon>
        <taxon>Hesseltinella</taxon>
    </lineage>
</organism>
<keyword evidence="1 2" id="KW-0344">Guanine-nucleotide releasing factor</keyword>